<evidence type="ECO:0000313" key="3">
    <source>
        <dbReference type="Proteomes" id="UP001497516"/>
    </source>
</evidence>
<sequence>MLIANGLMIEARFLNSTKGSEKGMMRLRETMISKIFFNGIVHGSIVNTARKINVIPRQPNGDLALAVAMTGLWGRGMNWADRLGGRRCCGRRLRMRNGRESSWGGSGWRTGLDRDARRARRRLKWRRCMGRSNVGHDSVGNSRPSGKLGVIIITNGRSKTHEERKSGTYGRWSGN</sequence>
<feature type="region of interest" description="Disordered" evidence="1">
    <location>
        <begin position="155"/>
        <end position="175"/>
    </location>
</feature>
<dbReference type="Proteomes" id="UP001497516">
    <property type="component" value="Chromosome 4"/>
</dbReference>
<name>A0AAV2EDL7_9ROSI</name>
<reference evidence="2 3" key="1">
    <citation type="submission" date="2024-04" db="EMBL/GenBank/DDBJ databases">
        <authorList>
            <person name="Fracassetti M."/>
        </authorList>
    </citation>
    <scope>NUCLEOTIDE SEQUENCE [LARGE SCALE GENOMIC DNA]</scope>
</reference>
<keyword evidence="3" id="KW-1185">Reference proteome</keyword>
<protein>
    <submittedName>
        <fullName evidence="2">Uncharacterized protein</fullName>
    </submittedName>
</protein>
<dbReference type="AlphaFoldDB" id="A0AAV2EDL7"/>
<dbReference type="EMBL" id="OZ034817">
    <property type="protein sequence ID" value="CAL1383834.1"/>
    <property type="molecule type" value="Genomic_DNA"/>
</dbReference>
<organism evidence="2 3">
    <name type="scientific">Linum trigynum</name>
    <dbReference type="NCBI Taxonomy" id="586398"/>
    <lineage>
        <taxon>Eukaryota</taxon>
        <taxon>Viridiplantae</taxon>
        <taxon>Streptophyta</taxon>
        <taxon>Embryophyta</taxon>
        <taxon>Tracheophyta</taxon>
        <taxon>Spermatophyta</taxon>
        <taxon>Magnoliopsida</taxon>
        <taxon>eudicotyledons</taxon>
        <taxon>Gunneridae</taxon>
        <taxon>Pentapetalae</taxon>
        <taxon>rosids</taxon>
        <taxon>fabids</taxon>
        <taxon>Malpighiales</taxon>
        <taxon>Linaceae</taxon>
        <taxon>Linum</taxon>
    </lineage>
</organism>
<accession>A0AAV2EDL7</accession>
<proteinExistence type="predicted"/>
<evidence type="ECO:0000313" key="2">
    <source>
        <dbReference type="EMBL" id="CAL1383834.1"/>
    </source>
</evidence>
<gene>
    <name evidence="2" type="ORF">LTRI10_LOCUS25077</name>
</gene>
<evidence type="ECO:0000256" key="1">
    <source>
        <dbReference type="SAM" id="MobiDB-lite"/>
    </source>
</evidence>